<evidence type="ECO:0000313" key="1">
    <source>
        <dbReference type="EMBL" id="KAI4826267.1"/>
    </source>
</evidence>
<feature type="non-terminal residue" evidence="1">
    <location>
        <position position="86"/>
    </location>
</feature>
<name>A0ACB9XJ06_CHAAC</name>
<proteinExistence type="predicted"/>
<gene>
    <name evidence="1" type="ORF">KUCAC02_021908</name>
</gene>
<evidence type="ECO:0000313" key="2">
    <source>
        <dbReference type="Proteomes" id="UP001057452"/>
    </source>
</evidence>
<keyword evidence="2" id="KW-1185">Reference proteome</keyword>
<organism evidence="1 2">
    <name type="scientific">Chaenocephalus aceratus</name>
    <name type="common">Blackfin icefish</name>
    <name type="synonym">Chaenichthys aceratus</name>
    <dbReference type="NCBI Taxonomy" id="36190"/>
    <lineage>
        <taxon>Eukaryota</taxon>
        <taxon>Metazoa</taxon>
        <taxon>Chordata</taxon>
        <taxon>Craniata</taxon>
        <taxon>Vertebrata</taxon>
        <taxon>Euteleostomi</taxon>
        <taxon>Actinopterygii</taxon>
        <taxon>Neopterygii</taxon>
        <taxon>Teleostei</taxon>
        <taxon>Neoteleostei</taxon>
        <taxon>Acanthomorphata</taxon>
        <taxon>Eupercaria</taxon>
        <taxon>Perciformes</taxon>
        <taxon>Notothenioidei</taxon>
        <taxon>Channichthyidae</taxon>
        <taxon>Chaenocephalus</taxon>
    </lineage>
</organism>
<reference evidence="1" key="1">
    <citation type="submission" date="2022-05" db="EMBL/GenBank/DDBJ databases">
        <title>Chromosome-level genome of Chaenocephalus aceratus.</title>
        <authorList>
            <person name="Park H."/>
        </authorList>
    </citation>
    <scope>NUCLEOTIDE SEQUENCE</scope>
    <source>
        <strain evidence="1">KU_202001</strain>
    </source>
</reference>
<sequence>RGREESARPTDTEENNSGSTPTHASFSESKAFAETHSSPTSAQNVLHSSQTQTEVKRSKSAAFECRPLSAPFDSNEPKPSRTILTD</sequence>
<dbReference type="Proteomes" id="UP001057452">
    <property type="component" value="Chromosome 6"/>
</dbReference>
<dbReference type="EMBL" id="CM043790">
    <property type="protein sequence ID" value="KAI4826267.1"/>
    <property type="molecule type" value="Genomic_DNA"/>
</dbReference>
<protein>
    <submittedName>
        <fullName evidence="1">Uncharacterized protein</fullName>
    </submittedName>
</protein>
<feature type="non-terminal residue" evidence="1">
    <location>
        <position position="1"/>
    </location>
</feature>
<comment type="caution">
    <text evidence="1">The sequence shown here is derived from an EMBL/GenBank/DDBJ whole genome shotgun (WGS) entry which is preliminary data.</text>
</comment>
<accession>A0ACB9XJ06</accession>